<dbReference type="PANTHER" id="PTHR24180">
    <property type="entry name" value="CYCLIN-DEPENDENT KINASE INHIBITOR 2C-RELATED"/>
    <property type="match status" value="1"/>
</dbReference>
<proteinExistence type="predicted"/>
<dbReference type="PANTHER" id="PTHR24180:SF45">
    <property type="entry name" value="POLY [ADP-RIBOSE] POLYMERASE TANKYRASE"/>
    <property type="match status" value="1"/>
</dbReference>
<dbReference type="Proteomes" id="UP000600588">
    <property type="component" value="Unassembled WGS sequence"/>
</dbReference>
<dbReference type="RefSeq" id="WP_188230184.1">
    <property type="nucleotide sequence ID" value="NZ_JACVXB010000003.1"/>
</dbReference>
<evidence type="ECO:0000256" key="2">
    <source>
        <dbReference type="ARBA" id="ARBA00023043"/>
    </source>
</evidence>
<keyword evidence="2 3" id="KW-0040">ANK repeat</keyword>
<evidence type="ECO:0000313" key="5">
    <source>
        <dbReference type="EMBL" id="MBD0832406.1"/>
    </source>
</evidence>
<keyword evidence="4" id="KW-0732">Signal</keyword>
<evidence type="ECO:0000256" key="3">
    <source>
        <dbReference type="PROSITE-ProRule" id="PRU00023"/>
    </source>
</evidence>
<dbReference type="EMBL" id="JACVXB010000003">
    <property type="protein sequence ID" value="MBD0832406.1"/>
    <property type="molecule type" value="Genomic_DNA"/>
</dbReference>
<organism evidence="5 6">
    <name type="scientific">Aestuariibaculum sediminum</name>
    <dbReference type="NCBI Taxonomy" id="2770637"/>
    <lineage>
        <taxon>Bacteria</taxon>
        <taxon>Pseudomonadati</taxon>
        <taxon>Bacteroidota</taxon>
        <taxon>Flavobacteriia</taxon>
        <taxon>Flavobacteriales</taxon>
        <taxon>Flavobacteriaceae</taxon>
    </lineage>
</organism>
<dbReference type="PROSITE" id="PS50297">
    <property type="entry name" value="ANK_REP_REGION"/>
    <property type="match status" value="1"/>
</dbReference>
<feature type="signal peptide" evidence="4">
    <location>
        <begin position="1"/>
        <end position="21"/>
    </location>
</feature>
<feature type="repeat" description="ANK" evidence="3">
    <location>
        <begin position="69"/>
        <end position="101"/>
    </location>
</feature>
<reference evidence="5 6" key="1">
    <citation type="submission" date="2020-09" db="EMBL/GenBank/DDBJ databases">
        <title>TT11 complete genome.</title>
        <authorList>
            <person name="Wu Z."/>
        </authorList>
    </citation>
    <scope>NUCLEOTIDE SEQUENCE [LARGE SCALE GENOMIC DNA]</scope>
    <source>
        <strain evidence="5 6">TT11</strain>
    </source>
</reference>
<dbReference type="InterPro" id="IPR002110">
    <property type="entry name" value="Ankyrin_rpt"/>
</dbReference>
<gene>
    <name evidence="5" type="ORF">ICJ83_09695</name>
</gene>
<dbReference type="SUPFAM" id="SSF48403">
    <property type="entry name" value="Ankyrin repeat"/>
    <property type="match status" value="1"/>
</dbReference>
<dbReference type="SMART" id="SM00248">
    <property type="entry name" value="ANK"/>
    <property type="match status" value="2"/>
</dbReference>
<dbReference type="Gene3D" id="1.25.40.20">
    <property type="entry name" value="Ankyrin repeat-containing domain"/>
    <property type="match status" value="1"/>
</dbReference>
<dbReference type="Pfam" id="PF12796">
    <property type="entry name" value="Ank_2"/>
    <property type="match status" value="1"/>
</dbReference>
<dbReference type="PROSITE" id="PS50088">
    <property type="entry name" value="ANK_REPEAT"/>
    <property type="match status" value="1"/>
</dbReference>
<accession>A0A8J6Q2N7</accession>
<name>A0A8J6Q2N7_9FLAO</name>
<dbReference type="AlphaFoldDB" id="A0A8J6Q2N7"/>
<keyword evidence="1" id="KW-0677">Repeat</keyword>
<keyword evidence="6" id="KW-1185">Reference proteome</keyword>
<evidence type="ECO:0000256" key="4">
    <source>
        <dbReference type="SAM" id="SignalP"/>
    </source>
</evidence>
<evidence type="ECO:0000313" key="6">
    <source>
        <dbReference type="Proteomes" id="UP000600588"/>
    </source>
</evidence>
<dbReference type="InterPro" id="IPR036770">
    <property type="entry name" value="Ankyrin_rpt-contain_sf"/>
</dbReference>
<sequence>MKKTIILSAIALCFSIVSVNATSTESNVTPNKVEAYLKVNSFCVSIAKGDIVTVKKLIARGEDVNQKSNGMTPAMYAAKYNRVEILQLLISEGANLKSKCPKGYTAKKYAELHGAKDAEKVIDMALSKK</sequence>
<comment type="caution">
    <text evidence="5">The sequence shown here is derived from an EMBL/GenBank/DDBJ whole genome shotgun (WGS) entry which is preliminary data.</text>
</comment>
<feature type="chain" id="PRO_5035238443" evidence="4">
    <location>
        <begin position="22"/>
        <end position="129"/>
    </location>
</feature>
<evidence type="ECO:0000256" key="1">
    <source>
        <dbReference type="ARBA" id="ARBA00022737"/>
    </source>
</evidence>
<protein>
    <submittedName>
        <fullName evidence="5">Ankyrin repeat domain-containing protein</fullName>
    </submittedName>
</protein>
<dbReference type="InterPro" id="IPR051637">
    <property type="entry name" value="Ank_repeat_dom-contain_49"/>
</dbReference>